<dbReference type="OrthoDB" id="5297723at2"/>
<protein>
    <recommendedName>
        <fullName evidence="3">Lipoprotein</fullName>
    </recommendedName>
</protein>
<gene>
    <name evidence="1" type="ORF">GGD90_003240</name>
</gene>
<evidence type="ECO:0008006" key="3">
    <source>
        <dbReference type="Google" id="ProtNLM"/>
    </source>
</evidence>
<dbReference type="AlphaFoldDB" id="A0A840GD99"/>
<proteinExistence type="predicted"/>
<comment type="caution">
    <text evidence="1">The sequence shown here is derived from an EMBL/GenBank/DDBJ whole genome shotgun (WGS) entry which is preliminary data.</text>
</comment>
<keyword evidence="2" id="KW-1185">Reference proteome</keyword>
<evidence type="ECO:0000313" key="1">
    <source>
        <dbReference type="EMBL" id="MBB4248840.1"/>
    </source>
</evidence>
<dbReference type="PROSITE" id="PS51257">
    <property type="entry name" value="PROKAR_LIPOPROTEIN"/>
    <property type="match status" value="1"/>
</dbReference>
<evidence type="ECO:0000313" key="2">
    <source>
        <dbReference type="Proteomes" id="UP000587070"/>
    </source>
</evidence>
<dbReference type="Proteomes" id="UP000587070">
    <property type="component" value="Unassembled WGS sequence"/>
</dbReference>
<accession>A0A840GD99</accession>
<reference evidence="1 2" key="1">
    <citation type="submission" date="2020-08" db="EMBL/GenBank/DDBJ databases">
        <title>Genome sequencing of Purple Non-Sulfur Bacteria from various extreme environments.</title>
        <authorList>
            <person name="Mayer M."/>
        </authorList>
    </citation>
    <scope>NUCLEOTIDE SEQUENCE [LARGE SCALE GENOMIC DNA]</scope>
    <source>
        <strain evidence="1 2">2761</strain>
    </source>
</reference>
<organism evidence="1 2">
    <name type="scientific">Rhodocyclus tenuis</name>
    <name type="common">Rhodospirillum tenue</name>
    <dbReference type="NCBI Taxonomy" id="1066"/>
    <lineage>
        <taxon>Bacteria</taxon>
        <taxon>Pseudomonadati</taxon>
        <taxon>Pseudomonadota</taxon>
        <taxon>Betaproteobacteria</taxon>
        <taxon>Rhodocyclales</taxon>
        <taxon>Rhodocyclaceae</taxon>
        <taxon>Rhodocyclus</taxon>
    </lineage>
</organism>
<dbReference type="EMBL" id="JACIGE010000014">
    <property type="protein sequence ID" value="MBB4248840.1"/>
    <property type="molecule type" value="Genomic_DNA"/>
</dbReference>
<name>A0A840GD99_RHOTE</name>
<dbReference type="RefSeq" id="WP_153117711.1">
    <property type="nucleotide sequence ID" value="NZ_JACIGE010000014.1"/>
</dbReference>
<sequence>MSPFKLLPLLALPLLVACSDERATFPIDGNTQHALTVIRQQQTPWARKGDYVLVAMRMPDCMRRHKMETAGLETPIEVFAPGNNAWILRQGRRMYVVETRSCEGFARLEGEPEGGFGRLVGTFRSVDGEFSFVPEEAPPAAK</sequence>